<reference evidence="3" key="1">
    <citation type="journal article" date="2019" name="Int. J. Syst. Evol. Microbiol.">
        <title>The Global Catalogue of Microorganisms (GCM) 10K type strain sequencing project: providing services to taxonomists for standard genome sequencing and annotation.</title>
        <authorList>
            <consortium name="The Broad Institute Genomics Platform"/>
            <consortium name="The Broad Institute Genome Sequencing Center for Infectious Disease"/>
            <person name="Wu L."/>
            <person name="Ma J."/>
        </authorList>
    </citation>
    <scope>NUCLEOTIDE SEQUENCE [LARGE SCALE GENOMIC DNA]</scope>
    <source>
        <strain evidence="3">CCUG 54329</strain>
    </source>
</reference>
<protein>
    <submittedName>
        <fullName evidence="2">Uncharacterized protein</fullName>
    </submittedName>
</protein>
<evidence type="ECO:0000256" key="1">
    <source>
        <dbReference type="SAM" id="Phobius"/>
    </source>
</evidence>
<evidence type="ECO:0000313" key="3">
    <source>
        <dbReference type="Proteomes" id="UP001597203"/>
    </source>
</evidence>
<dbReference type="EMBL" id="JBHTLS010000086">
    <property type="protein sequence ID" value="MFD1104262.1"/>
    <property type="molecule type" value="Genomic_DNA"/>
</dbReference>
<dbReference type="InterPro" id="IPR057700">
    <property type="entry name" value="DUF7940"/>
</dbReference>
<accession>A0ABW3NXU1</accession>
<keyword evidence="1" id="KW-0472">Membrane</keyword>
<dbReference type="Proteomes" id="UP001597203">
    <property type="component" value="Unassembled WGS sequence"/>
</dbReference>
<gene>
    <name evidence="2" type="ORF">ACFQ24_05110</name>
</gene>
<keyword evidence="1" id="KW-0812">Transmembrane</keyword>
<comment type="caution">
    <text evidence="2">The sequence shown here is derived from an EMBL/GenBank/DDBJ whole genome shotgun (WGS) entry which is preliminary data.</text>
</comment>
<proteinExistence type="predicted"/>
<keyword evidence="1" id="KW-1133">Transmembrane helix</keyword>
<sequence>MKLIDDWRTRWLKFWSVRLNLLGNFLLGTLLAFPEIARELWAALPDELKMLLPVRIAYWIPVLIFGAATFARLVRQKGANNG</sequence>
<evidence type="ECO:0000313" key="2">
    <source>
        <dbReference type="EMBL" id="MFD1104262.1"/>
    </source>
</evidence>
<organism evidence="2 3">
    <name type="scientific">Sphingobium olei</name>
    <dbReference type="NCBI Taxonomy" id="420955"/>
    <lineage>
        <taxon>Bacteria</taxon>
        <taxon>Pseudomonadati</taxon>
        <taxon>Pseudomonadota</taxon>
        <taxon>Alphaproteobacteria</taxon>
        <taxon>Sphingomonadales</taxon>
        <taxon>Sphingomonadaceae</taxon>
        <taxon>Sphingobium</taxon>
    </lineage>
</organism>
<feature type="transmembrane region" description="Helical" evidence="1">
    <location>
        <begin position="56"/>
        <end position="74"/>
    </location>
</feature>
<name>A0ABW3NXU1_9SPHN</name>
<dbReference type="Pfam" id="PF25612">
    <property type="entry name" value="DUF7940"/>
    <property type="match status" value="1"/>
</dbReference>
<keyword evidence="3" id="KW-1185">Reference proteome</keyword>
<feature type="transmembrane region" description="Helical" evidence="1">
    <location>
        <begin position="21"/>
        <end position="44"/>
    </location>
</feature>
<dbReference type="RefSeq" id="WP_380909467.1">
    <property type="nucleotide sequence ID" value="NZ_JBHTLS010000086.1"/>
</dbReference>